<keyword evidence="3" id="KW-1185">Reference proteome</keyword>
<name>A0A2N6K240_FISMU</name>
<organism evidence="2 3">
    <name type="scientific">Fischerella muscicola CCMEE 5323</name>
    <dbReference type="NCBI Taxonomy" id="2019572"/>
    <lineage>
        <taxon>Bacteria</taxon>
        <taxon>Bacillati</taxon>
        <taxon>Cyanobacteriota</taxon>
        <taxon>Cyanophyceae</taxon>
        <taxon>Nostocales</taxon>
        <taxon>Hapalosiphonaceae</taxon>
        <taxon>Fischerella</taxon>
    </lineage>
</organism>
<sequence>MVSKTATPSPLPRLHTPHTPHTPPHPPTSPNPHSLGGAGAPSSPPPHLSIPTYVQNQPKFCPKVHL</sequence>
<accession>A0A2N6K240</accession>
<gene>
    <name evidence="2" type="ORF">CEN44_13995</name>
</gene>
<dbReference type="AlphaFoldDB" id="A0A2N6K240"/>
<evidence type="ECO:0000256" key="1">
    <source>
        <dbReference type="SAM" id="MobiDB-lite"/>
    </source>
</evidence>
<evidence type="ECO:0000313" key="3">
    <source>
        <dbReference type="Proteomes" id="UP000235036"/>
    </source>
</evidence>
<feature type="compositionally biased region" description="Pro residues" evidence="1">
    <location>
        <begin position="20"/>
        <end position="30"/>
    </location>
</feature>
<evidence type="ECO:0000313" key="2">
    <source>
        <dbReference type="EMBL" id="PLZ89040.1"/>
    </source>
</evidence>
<dbReference type="EMBL" id="NRQW01000305">
    <property type="protein sequence ID" value="PLZ89040.1"/>
    <property type="molecule type" value="Genomic_DNA"/>
</dbReference>
<dbReference type="Proteomes" id="UP000235036">
    <property type="component" value="Unassembled WGS sequence"/>
</dbReference>
<proteinExistence type="predicted"/>
<reference evidence="2 3" key="1">
    <citation type="submission" date="2017-08" db="EMBL/GenBank/DDBJ databases">
        <title>Genomes of Fischerella (Mastigocladus) sp. strains.</title>
        <authorList>
            <person name="Miller S.R."/>
        </authorList>
    </citation>
    <scope>NUCLEOTIDE SEQUENCE [LARGE SCALE GENOMIC DNA]</scope>
    <source>
        <strain evidence="2 3">CCMEE 5323</strain>
    </source>
</reference>
<comment type="caution">
    <text evidence="2">The sequence shown here is derived from an EMBL/GenBank/DDBJ whole genome shotgun (WGS) entry which is preliminary data.</text>
</comment>
<protein>
    <submittedName>
        <fullName evidence="2">Uncharacterized protein</fullName>
    </submittedName>
</protein>
<feature type="region of interest" description="Disordered" evidence="1">
    <location>
        <begin position="1"/>
        <end position="66"/>
    </location>
</feature>